<proteinExistence type="predicted"/>
<accession>A0A2S5KR74</accession>
<dbReference type="InterPro" id="IPR036412">
    <property type="entry name" value="HAD-like_sf"/>
</dbReference>
<gene>
    <name evidence="1" type="ORF">C4K68_12405</name>
</gene>
<dbReference type="Proteomes" id="UP000238196">
    <property type="component" value="Unassembled WGS sequence"/>
</dbReference>
<protein>
    <submittedName>
        <fullName evidence="1">Uncharacterized protein</fullName>
    </submittedName>
</protein>
<sequence length="207" mass="24506">MYRNFGIMRPASALVSEAYTMSSKVVVLDIDDVLTITREKVYEAMRAASGKDIHWQHWSEYDLRPRFEMTHEDIMDVFNSHDIINQVDPEPDAAPFINLCRDAGYRVVALTARGWHPDADLHTWAYFERYQLKVDELHICTPVECKSDYIRQLGNVHLYVDDHLRHIMNVREKTDNVRHLVLMDRPWNQTEEPIERVFQLSECQRFL</sequence>
<organism evidence="1 2">
    <name type="scientific">Proteobacteria bacterium 228</name>
    <dbReference type="NCBI Taxonomy" id="2083153"/>
    <lineage>
        <taxon>Bacteria</taxon>
        <taxon>Pseudomonadati</taxon>
        <taxon>Pseudomonadota</taxon>
    </lineage>
</organism>
<dbReference type="AlphaFoldDB" id="A0A2S5KR74"/>
<name>A0A2S5KR74_9PROT</name>
<evidence type="ECO:0000313" key="2">
    <source>
        <dbReference type="Proteomes" id="UP000238196"/>
    </source>
</evidence>
<dbReference type="InterPro" id="IPR023214">
    <property type="entry name" value="HAD_sf"/>
</dbReference>
<evidence type="ECO:0000313" key="1">
    <source>
        <dbReference type="EMBL" id="PPC77203.1"/>
    </source>
</evidence>
<dbReference type="EMBL" id="PRLP01000035">
    <property type="protein sequence ID" value="PPC77203.1"/>
    <property type="molecule type" value="Genomic_DNA"/>
</dbReference>
<dbReference type="Gene3D" id="3.40.50.1000">
    <property type="entry name" value="HAD superfamily/HAD-like"/>
    <property type="match status" value="1"/>
</dbReference>
<reference evidence="1 2" key="1">
    <citation type="submission" date="2018-02" db="EMBL/GenBank/DDBJ databases">
        <title>novel marine gammaproteobacteria from coastal saline agro ecosystem.</title>
        <authorList>
            <person name="Krishnan R."/>
            <person name="Ramesh Kumar N."/>
        </authorList>
    </citation>
    <scope>NUCLEOTIDE SEQUENCE [LARGE SCALE GENOMIC DNA]</scope>
    <source>
        <strain evidence="1 2">228</strain>
    </source>
</reference>
<comment type="caution">
    <text evidence="1">The sequence shown here is derived from an EMBL/GenBank/DDBJ whole genome shotgun (WGS) entry which is preliminary data.</text>
</comment>
<dbReference type="SUPFAM" id="SSF56784">
    <property type="entry name" value="HAD-like"/>
    <property type="match status" value="1"/>
</dbReference>